<dbReference type="OrthoDB" id="3542365at2"/>
<name>A0A2T7T5X4_9ACTN</name>
<protein>
    <submittedName>
        <fullName evidence="2">Uncharacterized protein</fullName>
    </submittedName>
</protein>
<dbReference type="EMBL" id="AZSP01000189">
    <property type="protein sequence ID" value="PVE10560.1"/>
    <property type="molecule type" value="Genomic_DNA"/>
</dbReference>
<sequence length="116" mass="12188">MRLRAPLAAAVGALALLVSVPGSASAAEGEFTYVYTDIAGKPRVGGLVDPDNLVCITLPEAAGEYVPPAHTPRNHTTAAALVFTGPDCDGEEYTLRPGGSASERLKLRSVLFFERF</sequence>
<evidence type="ECO:0000313" key="2">
    <source>
        <dbReference type="EMBL" id="PVE10560.1"/>
    </source>
</evidence>
<dbReference type="AlphaFoldDB" id="A0A2T7T5X4"/>
<gene>
    <name evidence="2" type="ORF">Y717_29300</name>
</gene>
<dbReference type="RefSeq" id="WP_030353723.1">
    <property type="nucleotide sequence ID" value="NZ_AZSP01000189.1"/>
</dbReference>
<organism evidence="2 3">
    <name type="scientific">Streptomyces scopuliridis RB72</name>
    <dbReference type="NCBI Taxonomy" id="1440053"/>
    <lineage>
        <taxon>Bacteria</taxon>
        <taxon>Bacillati</taxon>
        <taxon>Actinomycetota</taxon>
        <taxon>Actinomycetes</taxon>
        <taxon>Kitasatosporales</taxon>
        <taxon>Streptomycetaceae</taxon>
        <taxon>Streptomyces</taxon>
    </lineage>
</organism>
<reference evidence="2 3" key="1">
    <citation type="submission" date="2013-12" db="EMBL/GenBank/DDBJ databases">
        <title>Annotated genome of Streptomyces scopuliridis.</title>
        <authorList>
            <person name="Olson J.B."/>
        </authorList>
    </citation>
    <scope>NUCLEOTIDE SEQUENCE [LARGE SCALE GENOMIC DNA]</scope>
    <source>
        <strain evidence="2 3">RB72</strain>
    </source>
</reference>
<keyword evidence="1" id="KW-0732">Signal</keyword>
<evidence type="ECO:0000256" key="1">
    <source>
        <dbReference type="SAM" id="SignalP"/>
    </source>
</evidence>
<feature type="chain" id="PRO_5015458366" evidence="1">
    <location>
        <begin position="27"/>
        <end position="116"/>
    </location>
</feature>
<comment type="caution">
    <text evidence="2">The sequence shown here is derived from an EMBL/GenBank/DDBJ whole genome shotgun (WGS) entry which is preliminary data.</text>
</comment>
<accession>A0A2T7T5X4</accession>
<evidence type="ECO:0000313" key="3">
    <source>
        <dbReference type="Proteomes" id="UP000245992"/>
    </source>
</evidence>
<proteinExistence type="predicted"/>
<feature type="signal peptide" evidence="1">
    <location>
        <begin position="1"/>
        <end position="26"/>
    </location>
</feature>
<dbReference type="Proteomes" id="UP000245992">
    <property type="component" value="Unassembled WGS sequence"/>
</dbReference>
<keyword evidence="3" id="KW-1185">Reference proteome</keyword>